<evidence type="ECO:0000313" key="2">
    <source>
        <dbReference type="Proteomes" id="UP000008037"/>
    </source>
</evidence>
<gene>
    <name evidence="1" type="ordered locus">Ngar_c05290</name>
</gene>
<keyword evidence="2" id="KW-1185">Reference proteome</keyword>
<dbReference type="Proteomes" id="UP000008037">
    <property type="component" value="Chromosome"/>
</dbReference>
<dbReference type="InterPro" id="IPR036390">
    <property type="entry name" value="WH_DNA-bd_sf"/>
</dbReference>
<dbReference type="InParanoid" id="K0IHV4"/>
<evidence type="ECO:0000313" key="1">
    <source>
        <dbReference type="EMBL" id="AFU57472.1"/>
    </source>
</evidence>
<name>K0IHV4_NITGG</name>
<sequence>MQLMKIIEDSYLNGRGIMSVDELISALGSFDSFTLRRQILTLEGKGLVKKSERGYMLTEKGKQKLQDFLQKK</sequence>
<dbReference type="Gene3D" id="1.10.10.10">
    <property type="entry name" value="Winged helix-like DNA-binding domain superfamily/Winged helix DNA-binding domain"/>
    <property type="match status" value="1"/>
</dbReference>
<protein>
    <submittedName>
        <fullName evidence="1">Uncharacterized protein</fullName>
    </submittedName>
</protein>
<reference evidence="1 2" key="1">
    <citation type="journal article" date="2012" name="Environ. Microbiol.">
        <title>The genome of the ammonia-oxidizing Candidatus Nitrososphaera gargensis: insights into metabolic versatility and environmental adaptations.</title>
        <authorList>
            <person name="Spang A."/>
            <person name="Poehlein A."/>
            <person name="Offre P."/>
            <person name="Zumbragel S."/>
            <person name="Haider S."/>
            <person name="Rychlik N."/>
            <person name="Nowka B."/>
            <person name="Schmeisser C."/>
            <person name="Lebedeva E.V."/>
            <person name="Rattei T."/>
            <person name="Bohm C."/>
            <person name="Schmid M."/>
            <person name="Galushko A."/>
            <person name="Hatzenpichler R."/>
            <person name="Weinmaier T."/>
            <person name="Daniel R."/>
            <person name="Schleper C."/>
            <person name="Spieck E."/>
            <person name="Streit W."/>
            <person name="Wagner M."/>
        </authorList>
    </citation>
    <scope>NUCLEOTIDE SEQUENCE [LARGE SCALE GENOMIC DNA]</scope>
    <source>
        <strain evidence="2">Ga9.2</strain>
    </source>
</reference>
<dbReference type="SUPFAM" id="SSF46785">
    <property type="entry name" value="Winged helix' DNA-binding domain"/>
    <property type="match status" value="1"/>
</dbReference>
<dbReference type="BioCyc" id="CNIT1237085:G1324-527-MONOMER"/>
<dbReference type="HOGENOM" id="CLU_2712958_0_0_2"/>
<dbReference type="InterPro" id="IPR036388">
    <property type="entry name" value="WH-like_DNA-bd_sf"/>
</dbReference>
<dbReference type="EMBL" id="CP002408">
    <property type="protein sequence ID" value="AFU57472.1"/>
    <property type="molecule type" value="Genomic_DNA"/>
</dbReference>
<dbReference type="AlphaFoldDB" id="K0IHV4"/>
<dbReference type="KEGG" id="nga:Ngar_c05290"/>
<dbReference type="STRING" id="1237085.Ngar_c05290"/>
<proteinExistence type="predicted"/>
<accession>K0IHV4</accession>
<organism evidence="1 2">
    <name type="scientific">Nitrososphaera gargensis (strain Ga9.2)</name>
    <dbReference type="NCBI Taxonomy" id="1237085"/>
    <lineage>
        <taxon>Archaea</taxon>
        <taxon>Nitrososphaerota</taxon>
        <taxon>Nitrososphaeria</taxon>
        <taxon>Nitrososphaerales</taxon>
        <taxon>Nitrososphaeraceae</taxon>
        <taxon>Nitrososphaera</taxon>
    </lineage>
</organism>